<organism evidence="2">
    <name type="scientific">viral metagenome</name>
    <dbReference type="NCBI Taxonomy" id="1070528"/>
    <lineage>
        <taxon>unclassified sequences</taxon>
        <taxon>metagenomes</taxon>
        <taxon>organismal metagenomes</taxon>
    </lineage>
</organism>
<dbReference type="EMBL" id="MT141522">
    <property type="protein sequence ID" value="QJA64599.1"/>
    <property type="molecule type" value="Genomic_DNA"/>
</dbReference>
<accession>A0A6M3K308</accession>
<dbReference type="EMBL" id="MT142243">
    <property type="protein sequence ID" value="QJA76786.1"/>
    <property type="molecule type" value="Genomic_DNA"/>
</dbReference>
<sequence length="75" mass="7785">MTCTLTGDAHTIRRANGSTERGAELHIVLSSAQHAALLAELRAGAPDRPAEATSGLETVLHALLRVLAADEEAGQ</sequence>
<reference evidence="2" key="1">
    <citation type="submission" date="2020-03" db="EMBL/GenBank/DDBJ databases">
        <title>The deep terrestrial virosphere.</title>
        <authorList>
            <person name="Holmfeldt K."/>
            <person name="Nilsson E."/>
            <person name="Simone D."/>
            <person name="Lopez-Fernandez M."/>
            <person name="Wu X."/>
            <person name="de Brujin I."/>
            <person name="Lundin D."/>
            <person name="Andersson A."/>
            <person name="Bertilsson S."/>
            <person name="Dopson M."/>
        </authorList>
    </citation>
    <scope>NUCLEOTIDE SEQUENCE</scope>
    <source>
        <strain evidence="2">MM415A01444</strain>
        <strain evidence="1">MM415B00488</strain>
    </source>
</reference>
<proteinExistence type="predicted"/>
<name>A0A6M3K308_9ZZZZ</name>
<evidence type="ECO:0000313" key="2">
    <source>
        <dbReference type="EMBL" id="QJA76786.1"/>
    </source>
</evidence>
<evidence type="ECO:0000313" key="1">
    <source>
        <dbReference type="EMBL" id="QJA64599.1"/>
    </source>
</evidence>
<dbReference type="AlphaFoldDB" id="A0A6M3K308"/>
<gene>
    <name evidence="2" type="ORF">MM415A01444_0013</name>
    <name evidence="1" type="ORF">MM415B00488_0047</name>
</gene>
<protein>
    <submittedName>
        <fullName evidence="2">Uncharacterized protein</fullName>
    </submittedName>
</protein>